<dbReference type="Pfam" id="PF00350">
    <property type="entry name" value="Dynamin_N"/>
    <property type="match status" value="1"/>
</dbReference>
<dbReference type="PRINTS" id="PR00195">
    <property type="entry name" value="DYNAMIN"/>
</dbReference>
<evidence type="ECO:0000256" key="4">
    <source>
        <dbReference type="ARBA" id="ARBA00022741"/>
    </source>
</evidence>
<dbReference type="InterPro" id="IPR020850">
    <property type="entry name" value="GED_dom"/>
</dbReference>
<feature type="region of interest" description="Disordered" evidence="9">
    <location>
        <begin position="906"/>
        <end position="946"/>
    </location>
</feature>
<keyword evidence="2" id="KW-0254">Endocytosis</keyword>
<dbReference type="FunFam" id="1.20.120.1240:FF:000028">
    <property type="entry name" value="Dynamin 1"/>
    <property type="match status" value="1"/>
</dbReference>
<accession>A0A8J7P379</accession>
<proteinExistence type="inferred from homology"/>
<dbReference type="CDD" id="cd01256">
    <property type="entry name" value="PH_dynamin"/>
    <property type="match status" value="1"/>
</dbReference>
<dbReference type="Pfam" id="PF00169">
    <property type="entry name" value="PH"/>
    <property type="match status" value="1"/>
</dbReference>
<feature type="domain" description="GED" evidence="11">
    <location>
        <begin position="815"/>
        <end position="906"/>
    </location>
</feature>
<organism evidence="13 14">
    <name type="scientific">Atractosteus spatula</name>
    <name type="common">Alligator gar</name>
    <name type="synonym">Lepisosteus spatula</name>
    <dbReference type="NCBI Taxonomy" id="7917"/>
    <lineage>
        <taxon>Eukaryota</taxon>
        <taxon>Metazoa</taxon>
        <taxon>Chordata</taxon>
        <taxon>Craniata</taxon>
        <taxon>Vertebrata</taxon>
        <taxon>Euteleostomi</taxon>
        <taxon>Actinopterygii</taxon>
        <taxon>Neopterygii</taxon>
        <taxon>Holostei</taxon>
        <taxon>Semionotiformes</taxon>
        <taxon>Lepisosteidae</taxon>
        <taxon>Atractosteus</taxon>
    </lineage>
</organism>
<dbReference type="InterPro" id="IPR019762">
    <property type="entry name" value="Dynamin_GTPase_CS"/>
</dbReference>
<reference evidence="13" key="1">
    <citation type="journal article" date="2021" name="Cell">
        <title>Tracing the genetic footprints of vertebrate landing in non-teleost ray-finned fishes.</title>
        <authorList>
            <person name="Bi X."/>
            <person name="Wang K."/>
            <person name="Yang L."/>
            <person name="Pan H."/>
            <person name="Jiang H."/>
            <person name="Wei Q."/>
            <person name="Fang M."/>
            <person name="Yu H."/>
            <person name="Zhu C."/>
            <person name="Cai Y."/>
            <person name="He Y."/>
            <person name="Gan X."/>
            <person name="Zeng H."/>
            <person name="Yu D."/>
            <person name="Zhu Y."/>
            <person name="Jiang H."/>
            <person name="Qiu Q."/>
            <person name="Yang H."/>
            <person name="Zhang Y.E."/>
            <person name="Wang W."/>
            <person name="Zhu M."/>
            <person name="He S."/>
            <person name="Zhang G."/>
        </authorList>
    </citation>
    <scope>NUCLEOTIDE SEQUENCE</scope>
    <source>
        <strain evidence="13">Allg_001</strain>
    </source>
</reference>
<evidence type="ECO:0000313" key="14">
    <source>
        <dbReference type="Proteomes" id="UP000736164"/>
    </source>
</evidence>
<evidence type="ECO:0000256" key="7">
    <source>
        <dbReference type="ARBA" id="ARBA00023175"/>
    </source>
</evidence>
<dbReference type="GO" id="GO:0005874">
    <property type="term" value="C:microtubule"/>
    <property type="evidence" value="ECO:0007669"/>
    <property type="project" value="UniProtKB-KW"/>
</dbReference>
<evidence type="ECO:0000256" key="9">
    <source>
        <dbReference type="SAM" id="MobiDB-lite"/>
    </source>
</evidence>
<dbReference type="InterPro" id="IPR001849">
    <property type="entry name" value="PH_domain"/>
</dbReference>
<feature type="domain" description="Dynamin-type G" evidence="12">
    <location>
        <begin position="28"/>
        <end position="326"/>
    </location>
</feature>
<protein>
    <recommendedName>
        <fullName evidence="1">dynamin GTPase</fullName>
        <ecNumber evidence="1">3.6.5.5</ecNumber>
    </recommendedName>
</protein>
<dbReference type="InterPro" id="IPR011993">
    <property type="entry name" value="PH-like_dom_sf"/>
</dbReference>
<dbReference type="SMART" id="SM00302">
    <property type="entry name" value="GED"/>
    <property type="match status" value="1"/>
</dbReference>
<keyword evidence="6 8" id="KW-0342">GTP-binding</keyword>
<dbReference type="GO" id="GO:0098793">
    <property type="term" value="C:presynapse"/>
    <property type="evidence" value="ECO:0007669"/>
    <property type="project" value="GOC"/>
</dbReference>
<evidence type="ECO:0000256" key="6">
    <source>
        <dbReference type="ARBA" id="ARBA00023134"/>
    </source>
</evidence>
<dbReference type="GO" id="GO:0005525">
    <property type="term" value="F:GTP binding"/>
    <property type="evidence" value="ECO:0007669"/>
    <property type="project" value="UniProtKB-KW"/>
</dbReference>
<dbReference type="SUPFAM" id="SSF52540">
    <property type="entry name" value="P-loop containing nucleoside triphosphate hydrolases"/>
    <property type="match status" value="1"/>
</dbReference>
<dbReference type="EC" id="3.6.5.5" evidence="1"/>
<keyword evidence="14" id="KW-1185">Reference proteome</keyword>
<keyword evidence="3" id="KW-0493">Microtubule</keyword>
<feature type="domain" description="PH" evidence="10">
    <location>
        <begin position="657"/>
        <end position="785"/>
    </location>
</feature>
<dbReference type="FunFam" id="1.20.120.1240:FF:000019">
    <property type="entry name" value="Dynamin 2"/>
    <property type="match status" value="1"/>
</dbReference>
<comment type="caution">
    <text evidence="13">The sequence shown here is derived from an EMBL/GenBank/DDBJ whole genome shotgun (WGS) entry which is preliminary data.</text>
</comment>
<evidence type="ECO:0000256" key="1">
    <source>
        <dbReference type="ARBA" id="ARBA00011980"/>
    </source>
</evidence>
<name>A0A8J7P379_ATRSP</name>
<feature type="non-terminal residue" evidence="13">
    <location>
        <position position="1049"/>
    </location>
</feature>
<dbReference type="InterPro" id="IPR003130">
    <property type="entry name" value="GED"/>
</dbReference>
<dbReference type="InterPro" id="IPR022812">
    <property type="entry name" value="Dynamin"/>
</dbReference>
<dbReference type="Gene3D" id="1.20.120.1240">
    <property type="entry name" value="Dynamin, middle domain"/>
    <property type="match status" value="2"/>
</dbReference>
<dbReference type="PROSITE" id="PS00410">
    <property type="entry name" value="G_DYNAMIN_1"/>
    <property type="match status" value="1"/>
</dbReference>
<evidence type="ECO:0000259" key="12">
    <source>
        <dbReference type="PROSITE" id="PS51718"/>
    </source>
</evidence>
<evidence type="ECO:0000256" key="8">
    <source>
        <dbReference type="RuleBase" id="RU003932"/>
    </source>
</evidence>
<dbReference type="GO" id="GO:0005737">
    <property type="term" value="C:cytoplasm"/>
    <property type="evidence" value="ECO:0007669"/>
    <property type="project" value="TreeGrafter"/>
</dbReference>
<evidence type="ECO:0000313" key="13">
    <source>
        <dbReference type="EMBL" id="MBN3324392.1"/>
    </source>
</evidence>
<dbReference type="Gene3D" id="3.40.50.300">
    <property type="entry name" value="P-loop containing nucleotide triphosphate hydrolases"/>
    <property type="match status" value="1"/>
</dbReference>
<evidence type="ECO:0000256" key="5">
    <source>
        <dbReference type="ARBA" id="ARBA00022801"/>
    </source>
</evidence>
<dbReference type="FunFam" id="3.40.50.300:FF:000045">
    <property type="entry name" value="dynamin-1 isoform X2"/>
    <property type="match status" value="1"/>
</dbReference>
<evidence type="ECO:0000259" key="11">
    <source>
        <dbReference type="PROSITE" id="PS51388"/>
    </source>
</evidence>
<dbReference type="GO" id="GO:0005886">
    <property type="term" value="C:plasma membrane"/>
    <property type="evidence" value="ECO:0007669"/>
    <property type="project" value="TreeGrafter"/>
</dbReference>
<dbReference type="PANTHER" id="PTHR11566">
    <property type="entry name" value="DYNAMIN"/>
    <property type="match status" value="1"/>
</dbReference>
<dbReference type="SMART" id="SM00053">
    <property type="entry name" value="DYNc"/>
    <property type="match status" value="1"/>
</dbReference>
<dbReference type="Proteomes" id="UP000736164">
    <property type="component" value="Unassembled WGS sequence"/>
</dbReference>
<dbReference type="Pfam" id="PF02212">
    <property type="entry name" value="GED"/>
    <property type="match status" value="1"/>
</dbReference>
<dbReference type="InterPro" id="IPR000375">
    <property type="entry name" value="Dynamin_stalk"/>
</dbReference>
<dbReference type="Pfam" id="PF01031">
    <property type="entry name" value="Dynamin_M"/>
    <property type="match status" value="3"/>
</dbReference>
<dbReference type="CDD" id="cd08771">
    <property type="entry name" value="DLP_1"/>
    <property type="match status" value="1"/>
</dbReference>
<gene>
    <name evidence="13" type="primary">Dnm1</name>
    <name evidence="13" type="ORF">GTO95_0012692</name>
</gene>
<comment type="similarity">
    <text evidence="8">Belongs to the TRAFAC class dynamin-like GTPase superfamily. Dynamin/Fzo/YdjA family.</text>
</comment>
<dbReference type="Gene3D" id="2.30.29.30">
    <property type="entry name" value="Pleckstrin-homology domain (PH domain)/Phosphotyrosine-binding domain (PTB)"/>
    <property type="match status" value="2"/>
</dbReference>
<evidence type="ECO:0000256" key="2">
    <source>
        <dbReference type="ARBA" id="ARBA00022583"/>
    </source>
</evidence>
<keyword evidence="7" id="KW-0505">Motor protein</keyword>
<dbReference type="AlphaFoldDB" id="A0A8J7P379"/>
<sequence length="1049" mass="118125">MGNRGMEDLIPLVNQLQDAFSAIGQNANLDLPQIAVVGGQSAGKSSVLENFVGNEGPADDYAVVLVFLLPTAEQNVEPGAQLCEPKDFLPRGSGIVTRRPLVLQLINCPTEYAEFLHCKGKKFTDFDEVRQEIEAETDRVTGINKGISPIPINLRVSSPHVLNLTLVDLPGMTKVPVGDQPPDIEHQIREMIMQFVTKENCLLLAVSPANSDLANSDALKIAKEVDPQGQRTIGVITKLDLMDEGTDAREILENKLLPLRRGYIGVVNRSQKDIDGKKDIQAALAAERKFFLSHPGYRHMADRMGTPYLQKVLNQQLTNHIRDTLPGLRNKLQSQLLSIEKEVEEYKNFRPDDPSRKTKALLQMVQQFAVDFEKRIEGSGDQIDTYELSGGARINRIFHERFPFELVKMEFDEKELRREISYAIKNIHGIRHVTPDFFSPPSHTMCYCVSPRTGLFTPDMAFETIVKRQIAKIKEPCQKCVDMVISELVSTVRQCTKKVKPSAKVPPPHPNTLGLGMAKPRPPANTFGSAQKDISHWTGLFTPDLAFEAIVKKQIQKLKEPSLKCIDMVVSELTSTIRKCSEKLAQYPLLREEMERIVTTHIRDRESRTKEQVMLLIDIELAYMNTNHEDFIGFANAQQRSNQMSKKKASGNQDEIMVIRKGWLTINNIGIMKGGAKEYWFVLTAETLSWYKDDENPSSVYFRFIAKPMILSSNDLFEKEKKYMLPVDNLKLRDVEKGFMSSKHIFALFNTEQRNVYKDYRQLELACETQEEVDSWKASFLRAGVYPERIAQSESEENGSDSFMHSMDPQLERQVETIRNLVDSYMAIVNKTIRDLMPKTIMHLMINNTKEFIHAELLAHLYSCGDQNTLMEESAEQAQHRDEMLRMYYALKEALKIIGDINTTTISTPMPPPVSDVQPHTPEESPRGATPSPPDPTVPPPASPEGFLCNRGLEDLLYGVDTRIRENHVHPPCPVRQQLVNGHLSPKTVSLPLTSPMALSTLTASEAPDVVSLVPEGSCFTNPTRSVPDNRVPPLRSLTKGPHAILGLQ</sequence>
<keyword evidence="5" id="KW-0378">Hydrolase</keyword>
<dbReference type="SUPFAM" id="SSF50729">
    <property type="entry name" value="PH domain-like"/>
    <property type="match status" value="1"/>
</dbReference>
<dbReference type="GO" id="GO:0031623">
    <property type="term" value="P:receptor internalization"/>
    <property type="evidence" value="ECO:0007669"/>
    <property type="project" value="TreeGrafter"/>
</dbReference>
<dbReference type="PROSITE" id="PS50003">
    <property type="entry name" value="PH_DOMAIN"/>
    <property type="match status" value="1"/>
</dbReference>
<dbReference type="EMBL" id="JAAWVO010070627">
    <property type="protein sequence ID" value="MBN3324392.1"/>
    <property type="molecule type" value="Genomic_DNA"/>
</dbReference>
<feature type="region of interest" description="Disordered" evidence="9">
    <location>
        <begin position="1022"/>
        <end position="1049"/>
    </location>
</feature>
<dbReference type="PANTHER" id="PTHR11566:SF32">
    <property type="entry name" value="DYNAMIN-1"/>
    <property type="match status" value="1"/>
</dbReference>
<dbReference type="GO" id="GO:0003924">
    <property type="term" value="F:GTPase activity"/>
    <property type="evidence" value="ECO:0007669"/>
    <property type="project" value="InterPro"/>
</dbReference>
<keyword evidence="4 8" id="KW-0547">Nucleotide-binding</keyword>
<dbReference type="PROSITE" id="PS51718">
    <property type="entry name" value="G_DYNAMIN_2"/>
    <property type="match status" value="1"/>
</dbReference>
<feature type="non-terminal residue" evidence="13">
    <location>
        <position position="1"/>
    </location>
</feature>
<evidence type="ECO:0000256" key="3">
    <source>
        <dbReference type="ARBA" id="ARBA00022701"/>
    </source>
</evidence>
<dbReference type="GO" id="GO:0016185">
    <property type="term" value="P:synaptic vesicle budding from presynaptic endocytic zone membrane"/>
    <property type="evidence" value="ECO:0007669"/>
    <property type="project" value="TreeGrafter"/>
</dbReference>
<dbReference type="InterPro" id="IPR030381">
    <property type="entry name" value="G_DYNAMIN_dom"/>
</dbReference>
<feature type="compositionally biased region" description="Pro residues" evidence="9">
    <location>
        <begin position="931"/>
        <end position="943"/>
    </location>
</feature>
<dbReference type="InterPro" id="IPR001401">
    <property type="entry name" value="Dynamin_GTPase"/>
</dbReference>
<dbReference type="SMART" id="SM00233">
    <property type="entry name" value="PH"/>
    <property type="match status" value="1"/>
</dbReference>
<evidence type="ECO:0000259" key="10">
    <source>
        <dbReference type="PROSITE" id="PS50003"/>
    </source>
</evidence>
<dbReference type="GO" id="GO:0008017">
    <property type="term" value="F:microtubule binding"/>
    <property type="evidence" value="ECO:0007669"/>
    <property type="project" value="TreeGrafter"/>
</dbReference>
<dbReference type="InterPro" id="IPR027417">
    <property type="entry name" value="P-loop_NTPase"/>
</dbReference>
<dbReference type="InterPro" id="IPR045063">
    <property type="entry name" value="Dynamin_N"/>
</dbReference>
<dbReference type="PROSITE" id="PS51388">
    <property type="entry name" value="GED"/>
    <property type="match status" value="1"/>
</dbReference>